<dbReference type="Proteomes" id="UP000823982">
    <property type="component" value="Unassembled WGS sequence"/>
</dbReference>
<evidence type="ECO:0000313" key="2">
    <source>
        <dbReference type="Proteomes" id="UP000823982"/>
    </source>
</evidence>
<gene>
    <name evidence="1" type="ORF">IAD01_00875</name>
</gene>
<dbReference type="EMBL" id="DVIR01000006">
    <property type="protein sequence ID" value="HIS23949.1"/>
    <property type="molecule type" value="Genomic_DNA"/>
</dbReference>
<name>A0A9D1EMN2_9FIRM</name>
<protein>
    <submittedName>
        <fullName evidence="1">Uncharacterized protein</fullName>
    </submittedName>
</protein>
<proteinExistence type="predicted"/>
<evidence type="ECO:0000313" key="1">
    <source>
        <dbReference type="EMBL" id="HIS23949.1"/>
    </source>
</evidence>
<reference evidence="1" key="2">
    <citation type="journal article" date="2021" name="PeerJ">
        <title>Extensive microbial diversity within the chicken gut microbiome revealed by metagenomics and culture.</title>
        <authorList>
            <person name="Gilroy R."/>
            <person name="Ravi A."/>
            <person name="Getino M."/>
            <person name="Pursley I."/>
            <person name="Horton D.L."/>
            <person name="Alikhan N.F."/>
            <person name="Baker D."/>
            <person name="Gharbi K."/>
            <person name="Hall N."/>
            <person name="Watson M."/>
            <person name="Adriaenssens E.M."/>
            <person name="Foster-Nyarko E."/>
            <person name="Jarju S."/>
            <person name="Secka A."/>
            <person name="Antonio M."/>
            <person name="Oren A."/>
            <person name="Chaudhuri R.R."/>
            <person name="La Ragione R."/>
            <person name="Hildebrand F."/>
            <person name="Pallen M.J."/>
        </authorList>
    </citation>
    <scope>NUCLEOTIDE SEQUENCE</scope>
    <source>
        <strain evidence="1">CHK157-1446</strain>
    </source>
</reference>
<sequence length="191" mass="19507">MAISKVVYGAQTLIDLTADTITADKILTGYTAHGKDGEQISGTCAFDVNSQDATAQVAELLTGKTAYARGAKLTGTMPNNGGVTGTISTVAGQYTIAQGYHDGSGKVSIDSTEQAKLIPSNIKQGVQILGVTGTLEPSSEVTAQAKSATPTTSQQTVLPDEGYDYLTQVTIAAIPYSESPNSAGGITVTIG</sequence>
<reference evidence="1" key="1">
    <citation type="submission" date="2020-10" db="EMBL/GenBank/DDBJ databases">
        <authorList>
            <person name="Gilroy R."/>
        </authorList>
    </citation>
    <scope>NUCLEOTIDE SEQUENCE</scope>
    <source>
        <strain evidence="1">CHK157-1446</strain>
    </source>
</reference>
<comment type="caution">
    <text evidence="1">The sequence shown here is derived from an EMBL/GenBank/DDBJ whole genome shotgun (WGS) entry which is preliminary data.</text>
</comment>
<organism evidence="1 2">
    <name type="scientific">Candidatus Faeciplasma gallinarum</name>
    <dbReference type="NCBI Taxonomy" id="2840799"/>
    <lineage>
        <taxon>Bacteria</taxon>
        <taxon>Bacillati</taxon>
        <taxon>Bacillota</taxon>
        <taxon>Clostridia</taxon>
        <taxon>Eubacteriales</taxon>
        <taxon>Oscillospiraceae</taxon>
        <taxon>Oscillospiraceae incertae sedis</taxon>
        <taxon>Candidatus Faeciplasma</taxon>
    </lineage>
</organism>
<accession>A0A9D1EMN2</accession>
<dbReference type="AlphaFoldDB" id="A0A9D1EMN2"/>